<dbReference type="InterPro" id="IPR013656">
    <property type="entry name" value="PAS_4"/>
</dbReference>
<organism evidence="2">
    <name type="scientific">Raoultella planticola</name>
    <name type="common">Klebsiella planticola</name>
    <dbReference type="NCBI Taxonomy" id="575"/>
    <lineage>
        <taxon>Bacteria</taxon>
        <taxon>Pseudomonadati</taxon>
        <taxon>Pseudomonadota</taxon>
        <taxon>Gammaproteobacteria</taxon>
        <taxon>Enterobacterales</taxon>
        <taxon>Enterobacteriaceae</taxon>
        <taxon>Klebsiella/Raoultella group</taxon>
        <taxon>Raoultella</taxon>
    </lineage>
</organism>
<gene>
    <name evidence="2" type="ORF">DMB90_20345</name>
</gene>
<dbReference type="EMBL" id="CP029752">
    <property type="protein sequence ID" value="QFG76963.1"/>
    <property type="molecule type" value="Genomic_DNA"/>
</dbReference>
<dbReference type="Pfam" id="PF08448">
    <property type="entry name" value="PAS_4"/>
    <property type="match status" value="1"/>
</dbReference>
<dbReference type="AlphaFoldDB" id="A0A5P6AAP5"/>
<evidence type="ECO:0000259" key="1">
    <source>
        <dbReference type="PROSITE" id="PS50113"/>
    </source>
</evidence>
<feature type="domain" description="PAC" evidence="1">
    <location>
        <begin position="83"/>
        <end position="135"/>
    </location>
</feature>
<reference evidence="2" key="1">
    <citation type="submission" date="2018-05" db="EMBL/GenBank/DDBJ databases">
        <title>Bacterial isolates from healthy term breastfed infants carrying antibiotic resistance genes.</title>
        <authorList>
            <person name="Casaburi G."/>
        </authorList>
    </citation>
    <scope>NUCLEOTIDE SEQUENCE [LARGE SCALE GENOMIC DNA]</scope>
    <source>
        <strain evidence="2">7084_4</strain>
    </source>
</reference>
<accession>A0A5P6AAP5</accession>
<dbReference type="InterPro" id="IPR035965">
    <property type="entry name" value="PAS-like_dom_sf"/>
</dbReference>
<dbReference type="Gene3D" id="3.30.450.20">
    <property type="entry name" value="PAS domain"/>
    <property type="match status" value="1"/>
</dbReference>
<dbReference type="SUPFAM" id="SSF55785">
    <property type="entry name" value="PYP-like sensor domain (PAS domain)"/>
    <property type="match status" value="1"/>
</dbReference>
<dbReference type="PROSITE" id="PS50113">
    <property type="entry name" value="PAC"/>
    <property type="match status" value="1"/>
</dbReference>
<protein>
    <recommendedName>
        <fullName evidence="1">PAC domain-containing protein</fullName>
    </recommendedName>
</protein>
<proteinExistence type="predicted"/>
<sequence length="152" mass="17097">MKVDIDHELQAAIKVLSAFLMSLASLFGPECGRGTCLLQPENADLDECQRKDVLGRHMLRAFPSIHADDNEMLRALQYGEESINHQKSYYTPSGKLIDYQHTTVPLFNSSGKIMGVIESGRDLSRFRKLQRHLSVLNENCLVGTRGATRNYS</sequence>
<name>A0A5P6AAP5_RAOPL</name>
<evidence type="ECO:0000313" key="2">
    <source>
        <dbReference type="EMBL" id="QFG76963.1"/>
    </source>
</evidence>
<dbReference type="InterPro" id="IPR000700">
    <property type="entry name" value="PAS-assoc_C"/>
</dbReference>